<evidence type="ECO:0000313" key="2">
    <source>
        <dbReference type="Proteomes" id="UP000567885"/>
    </source>
</evidence>
<name>A0A8H5T3M3_FUSHE</name>
<dbReference type="Proteomes" id="UP000567885">
    <property type="component" value="Unassembled WGS sequence"/>
</dbReference>
<organism evidence="1 2">
    <name type="scientific">Fusarium heterosporum</name>
    <dbReference type="NCBI Taxonomy" id="42747"/>
    <lineage>
        <taxon>Eukaryota</taxon>
        <taxon>Fungi</taxon>
        <taxon>Dikarya</taxon>
        <taxon>Ascomycota</taxon>
        <taxon>Pezizomycotina</taxon>
        <taxon>Sordariomycetes</taxon>
        <taxon>Hypocreomycetidae</taxon>
        <taxon>Hypocreales</taxon>
        <taxon>Nectriaceae</taxon>
        <taxon>Fusarium</taxon>
        <taxon>Fusarium heterosporum species complex</taxon>
    </lineage>
</organism>
<gene>
    <name evidence="1" type="ORF">FHETE_7255</name>
</gene>
<evidence type="ECO:0000313" key="1">
    <source>
        <dbReference type="EMBL" id="KAF5664046.1"/>
    </source>
</evidence>
<protein>
    <submittedName>
        <fullName evidence="1">Uncharacterized protein</fullName>
    </submittedName>
</protein>
<keyword evidence="2" id="KW-1185">Reference proteome</keyword>
<comment type="caution">
    <text evidence="1">The sequence shown here is derived from an EMBL/GenBank/DDBJ whole genome shotgun (WGS) entry which is preliminary data.</text>
</comment>
<reference evidence="1 2" key="1">
    <citation type="submission" date="2020-05" db="EMBL/GenBank/DDBJ databases">
        <title>Identification and distribution of gene clusters putatively required for synthesis of sphingolipid metabolism inhibitors in phylogenetically diverse species of the filamentous fungus Fusarium.</title>
        <authorList>
            <person name="Kim H.-S."/>
            <person name="Busman M."/>
            <person name="Brown D.W."/>
            <person name="Divon H."/>
            <person name="Uhlig S."/>
            <person name="Proctor R.H."/>
        </authorList>
    </citation>
    <scope>NUCLEOTIDE SEQUENCE [LARGE SCALE GENOMIC DNA]</scope>
    <source>
        <strain evidence="1 2">NRRL 20693</strain>
    </source>
</reference>
<dbReference type="AlphaFoldDB" id="A0A8H5T3M3"/>
<accession>A0A8H5T3M3</accession>
<dbReference type="EMBL" id="JAAGWQ010000139">
    <property type="protein sequence ID" value="KAF5664046.1"/>
    <property type="molecule type" value="Genomic_DNA"/>
</dbReference>
<sequence>MDDPYSLTPLAATTNSIRREIRGFVKFERHIYSKSTIGILAALGLEDEEIFKIVRGGRSGLSNDKDWLSARPRLVWCPVDGFLISRISRLDLAIIQGRRILVEFYAESLYITTSQVITALRFKQKAIAIFLLKKAWKSGNPKLQAAFSPYISADTGDNSSPQITDDSPHSAYTAFIDPTPEFLDSFCTTRTFDAWSIIKTFIPDDHRHGVYSIRVGEQEEEVTTARLLLHITMTTDTEFAREALFNLPVCCCLGVLQLLFAAGGWILESDQPEYDFPGLLSMHPNLLIMLDVIAERLHGHVAYDKFPVHLLSLTQSLKVEKLTLDIQGCRELLQKWPVFMGRAGIP</sequence>
<dbReference type="OrthoDB" id="4989431at2759"/>
<proteinExistence type="predicted"/>